<evidence type="ECO:0000256" key="5">
    <source>
        <dbReference type="ARBA" id="ARBA00022801"/>
    </source>
</evidence>
<feature type="domain" description="mRNA triphosphatase Cet1-like" evidence="10">
    <location>
        <begin position="184"/>
        <end position="420"/>
    </location>
</feature>
<dbReference type="AlphaFoldDB" id="G3B8X2"/>
<dbReference type="EMBL" id="GL996527">
    <property type="protein sequence ID" value="EGV61799.1"/>
    <property type="molecule type" value="Genomic_DNA"/>
</dbReference>
<reference evidence="11 12" key="1">
    <citation type="journal article" date="2011" name="Proc. Natl. Acad. Sci. U.S.A.">
        <title>Comparative genomics of xylose-fermenting fungi for enhanced biofuel production.</title>
        <authorList>
            <person name="Wohlbach D.J."/>
            <person name="Kuo A."/>
            <person name="Sato T.K."/>
            <person name="Potts K.M."/>
            <person name="Salamov A.A."/>
            <person name="LaButti K.M."/>
            <person name="Sun H."/>
            <person name="Clum A."/>
            <person name="Pangilinan J.L."/>
            <person name="Lindquist E.A."/>
            <person name="Lucas S."/>
            <person name="Lapidus A."/>
            <person name="Jin M."/>
            <person name="Gunawan C."/>
            <person name="Balan V."/>
            <person name="Dale B.E."/>
            <person name="Jeffries T.W."/>
            <person name="Zinkel R."/>
            <person name="Barry K.W."/>
            <person name="Grigoriev I.V."/>
            <person name="Gasch A.P."/>
        </authorList>
    </citation>
    <scope>NUCLEOTIDE SEQUENCE [LARGE SCALE GENOMIC DNA]</scope>
    <source>
        <strain evidence="12">ATCC 10573 / BCRC 21748 / CBS 615 / JCM 9827 / NBRC 10315 / NRRL Y-1498 / VKM Y-70</strain>
    </source>
</reference>
<evidence type="ECO:0000256" key="3">
    <source>
        <dbReference type="ARBA" id="ARBA00006345"/>
    </source>
</evidence>
<evidence type="ECO:0000256" key="1">
    <source>
        <dbReference type="ARBA" id="ARBA00001946"/>
    </source>
</evidence>
<comment type="catalytic activity">
    <reaction evidence="7">
        <text>a 5'-end triphospho-ribonucleoside in mRNA + H2O = a 5'-end diphospho-ribonucleoside in mRNA + phosphate + H(+)</text>
        <dbReference type="Rhea" id="RHEA:67004"/>
        <dbReference type="Rhea" id="RHEA-COMP:17164"/>
        <dbReference type="Rhea" id="RHEA-COMP:17165"/>
        <dbReference type="ChEBI" id="CHEBI:15377"/>
        <dbReference type="ChEBI" id="CHEBI:15378"/>
        <dbReference type="ChEBI" id="CHEBI:43474"/>
        <dbReference type="ChEBI" id="CHEBI:167616"/>
        <dbReference type="ChEBI" id="CHEBI:167618"/>
        <dbReference type="EC" id="3.6.1.74"/>
    </reaction>
    <physiologicalReaction direction="left-to-right" evidence="7">
        <dbReference type="Rhea" id="RHEA:67005"/>
    </physiologicalReaction>
</comment>
<feature type="region of interest" description="Disordered" evidence="9">
    <location>
        <begin position="1"/>
        <end position="153"/>
    </location>
</feature>
<comment type="subunit">
    <text evidence="8">Heterodimer. The mRNA-capping enzyme is composed of two separate chains alpha and beta, respectively a mRNA guanylyltransferase and an mRNA 5'-triphosphate monophosphatase.</text>
</comment>
<evidence type="ECO:0000256" key="9">
    <source>
        <dbReference type="SAM" id="MobiDB-lite"/>
    </source>
</evidence>
<proteinExistence type="inferred from homology"/>
<name>G3B8X2_CANTC</name>
<dbReference type="InterPro" id="IPR040343">
    <property type="entry name" value="Cet1/Ctl1"/>
</dbReference>
<evidence type="ECO:0000256" key="7">
    <source>
        <dbReference type="ARBA" id="ARBA00047740"/>
    </source>
</evidence>
<sequence>MNVGSILNDDNPSDTEVSRPTSAIPKSVQSAEPPRQRNSIVSLLNDDKTPTPEKESSSSSLRQEIKEEPQLTQAGDSESRSVFKTSESATKPSPPANGHVKSEEQEEDEIKKLTKLKGKTKPKRYKTPPIWAQEWTTKSSNNSAARNPEESMDSLSLSEKSIFNTSTTSSVDLECSITGIIPPPSVTRRIAEWIYANFIEINEANRKYVELELKFGTIMDKVSRNRIAISVSTECIYTDASSIFFESGIHQVGFEDMLKFLEELEKTYQEDLKSQPPGKPRRKFNILETDVTDSIYYTRGRNEQPKSVRISKDNLLNPPRYTAINKQRISDLYIHNPSSMYDLRLSLSLENPVPNEEIESIMKKSKPSKVRIKQRNTFTHRPTITQFDFTRVTSPKESKNTQTGKRVIDNEKSYEVELEIDVAELFAGFDMFKSGTNAIRFEELVEVFINNARSLNNRVTKLAK</sequence>
<evidence type="ECO:0000256" key="2">
    <source>
        <dbReference type="ARBA" id="ARBA00004123"/>
    </source>
</evidence>
<evidence type="ECO:0000256" key="4">
    <source>
        <dbReference type="ARBA" id="ARBA00022664"/>
    </source>
</evidence>
<organism evidence="12">
    <name type="scientific">Candida tenuis (strain ATCC 10573 / BCRC 21748 / CBS 615 / JCM 9827 / NBRC 10315 / NRRL Y-1498 / VKM Y-70)</name>
    <name type="common">Yeast</name>
    <name type="synonym">Yamadazyma tenuis</name>
    <dbReference type="NCBI Taxonomy" id="590646"/>
    <lineage>
        <taxon>Eukaryota</taxon>
        <taxon>Fungi</taxon>
        <taxon>Dikarya</taxon>
        <taxon>Ascomycota</taxon>
        <taxon>Saccharomycotina</taxon>
        <taxon>Pichiomycetes</taxon>
        <taxon>Debaryomycetaceae</taxon>
        <taxon>Yamadazyma</taxon>
    </lineage>
</organism>
<dbReference type="InterPro" id="IPR033469">
    <property type="entry name" value="CYTH-like_dom_sf"/>
</dbReference>
<dbReference type="GO" id="GO:0004651">
    <property type="term" value="F:polynucleotide 5'-phosphatase activity"/>
    <property type="evidence" value="ECO:0007669"/>
    <property type="project" value="UniProtKB-UniRule"/>
</dbReference>
<dbReference type="eggNOG" id="ENOG502RZAX">
    <property type="taxonomic scope" value="Eukaryota"/>
</dbReference>
<accession>G3B8X2</accession>
<dbReference type="EC" id="3.6.1.74" evidence="8"/>
<dbReference type="CDD" id="cd07470">
    <property type="entry name" value="CYTH-like_mRNA_RTPase"/>
    <property type="match status" value="1"/>
</dbReference>
<protein>
    <recommendedName>
        <fullName evidence="8">mRNA-capping enzyme subunit beta</fullName>
        <ecNumber evidence="8">3.6.1.74</ecNumber>
    </recommendedName>
    <alternativeName>
        <fullName evidence="8">mRNA 5'-phosphatase</fullName>
    </alternativeName>
    <alternativeName>
        <fullName evidence="8">mRNA 5'-triphosphate monophosphatase</fullName>
    </alternativeName>
</protein>
<dbReference type="Proteomes" id="UP000000707">
    <property type="component" value="Unassembled WGS sequence"/>
</dbReference>
<comment type="subcellular location">
    <subcellularLocation>
        <location evidence="2 8">Nucleus</location>
    </subcellularLocation>
</comment>
<dbReference type="HOGENOM" id="CLU_028201_0_0_1"/>
<keyword evidence="12" id="KW-1185">Reference proteome</keyword>
<evidence type="ECO:0000313" key="11">
    <source>
        <dbReference type="EMBL" id="EGV61799.1"/>
    </source>
</evidence>
<dbReference type="PANTHER" id="PTHR28118:SF1">
    <property type="entry name" value="POLYNUCLEOTIDE 5'-TRIPHOSPHATASE CTL1-RELATED"/>
    <property type="match status" value="1"/>
</dbReference>
<dbReference type="GO" id="GO:0006370">
    <property type="term" value="P:7-methylguanosine mRNA capping"/>
    <property type="evidence" value="ECO:0007669"/>
    <property type="project" value="UniProtKB-UniRule"/>
</dbReference>
<dbReference type="GO" id="GO:0031533">
    <property type="term" value="C:mRNA capping enzyme complex"/>
    <property type="evidence" value="ECO:0007669"/>
    <property type="project" value="UniProtKB-UniRule"/>
</dbReference>
<dbReference type="OrthoDB" id="272147at2759"/>
<feature type="compositionally biased region" description="Polar residues" evidence="9">
    <location>
        <begin position="70"/>
        <end position="91"/>
    </location>
</feature>
<dbReference type="Pfam" id="PF02940">
    <property type="entry name" value="mRNA_triPase"/>
    <property type="match status" value="1"/>
</dbReference>
<dbReference type="InterPro" id="IPR004206">
    <property type="entry name" value="mRNA_triPase_Cet1"/>
</dbReference>
<dbReference type="KEGG" id="cten:18249904"/>
<comment type="cofactor">
    <cofactor evidence="1 8">
        <name>Mg(2+)</name>
        <dbReference type="ChEBI" id="CHEBI:18420"/>
    </cofactor>
</comment>
<feature type="compositionally biased region" description="Basic and acidic residues" evidence="9">
    <location>
        <begin position="45"/>
        <end position="56"/>
    </location>
</feature>
<keyword evidence="8" id="KW-0506">mRNA capping</keyword>
<evidence type="ECO:0000259" key="10">
    <source>
        <dbReference type="Pfam" id="PF02940"/>
    </source>
</evidence>
<feature type="compositionally biased region" description="Polar residues" evidence="9">
    <location>
        <begin position="8"/>
        <end position="21"/>
    </location>
</feature>
<dbReference type="STRING" id="590646.G3B8X2"/>
<keyword evidence="6 8" id="KW-0539">Nucleus</keyword>
<evidence type="ECO:0000256" key="8">
    <source>
        <dbReference type="RuleBase" id="RU367053"/>
    </source>
</evidence>
<comment type="function">
    <text evidence="8">First step of mRNA capping. Converts the 5'-triphosphate end of a nascent mRNA chain into a diphosphate end.</text>
</comment>
<dbReference type="GeneID" id="18249904"/>
<dbReference type="Gene3D" id="3.20.100.10">
    <property type="entry name" value="mRNA triphosphatase Cet1-like"/>
    <property type="match status" value="1"/>
</dbReference>
<dbReference type="GO" id="GO:0140818">
    <property type="term" value="F:mRNA 5'-triphosphate monophosphatase activity"/>
    <property type="evidence" value="ECO:0007669"/>
    <property type="project" value="UniProtKB-EC"/>
</dbReference>
<dbReference type="PANTHER" id="PTHR28118">
    <property type="entry name" value="POLYNUCLEOTIDE 5'-TRIPHOSPHATASE-RELATED"/>
    <property type="match status" value="1"/>
</dbReference>
<dbReference type="InterPro" id="IPR037009">
    <property type="entry name" value="mRNA_triPase_Cet1_sf"/>
</dbReference>
<keyword evidence="5 8" id="KW-0378">Hydrolase</keyword>
<dbReference type="SUPFAM" id="SSF55154">
    <property type="entry name" value="CYTH-like phosphatases"/>
    <property type="match status" value="1"/>
</dbReference>
<evidence type="ECO:0000256" key="6">
    <source>
        <dbReference type="ARBA" id="ARBA00023242"/>
    </source>
</evidence>
<evidence type="ECO:0000313" key="12">
    <source>
        <dbReference type="Proteomes" id="UP000000707"/>
    </source>
</evidence>
<feature type="compositionally biased region" description="Polar residues" evidence="9">
    <location>
        <begin position="134"/>
        <end position="145"/>
    </location>
</feature>
<comment type="similarity">
    <text evidence="3 8">Belongs to the fungal TPase family.</text>
</comment>
<gene>
    <name evidence="11" type="ORF">CANTEDRAFT_135735</name>
</gene>
<feature type="compositionally biased region" description="Basic residues" evidence="9">
    <location>
        <begin position="113"/>
        <end position="126"/>
    </location>
</feature>
<keyword evidence="4 8" id="KW-0507">mRNA processing</keyword>